<keyword evidence="4" id="KW-1185">Reference proteome</keyword>
<evidence type="ECO:0000256" key="1">
    <source>
        <dbReference type="SAM" id="MobiDB-lite"/>
    </source>
</evidence>
<evidence type="ECO:0000256" key="2">
    <source>
        <dbReference type="SAM" id="Phobius"/>
    </source>
</evidence>
<accession>A0AAV2QHV5</accession>
<evidence type="ECO:0000313" key="3">
    <source>
        <dbReference type="EMBL" id="CAL4082626.1"/>
    </source>
</evidence>
<keyword evidence="2" id="KW-1133">Transmembrane helix</keyword>
<organism evidence="3 4">
    <name type="scientific">Meganyctiphanes norvegica</name>
    <name type="common">Northern krill</name>
    <name type="synonym">Thysanopoda norvegica</name>
    <dbReference type="NCBI Taxonomy" id="48144"/>
    <lineage>
        <taxon>Eukaryota</taxon>
        <taxon>Metazoa</taxon>
        <taxon>Ecdysozoa</taxon>
        <taxon>Arthropoda</taxon>
        <taxon>Crustacea</taxon>
        <taxon>Multicrustacea</taxon>
        <taxon>Malacostraca</taxon>
        <taxon>Eumalacostraca</taxon>
        <taxon>Eucarida</taxon>
        <taxon>Euphausiacea</taxon>
        <taxon>Euphausiidae</taxon>
        <taxon>Meganyctiphanes</taxon>
    </lineage>
</organism>
<feature type="transmembrane region" description="Helical" evidence="2">
    <location>
        <begin position="439"/>
        <end position="462"/>
    </location>
</feature>
<proteinExistence type="predicted"/>
<dbReference type="EMBL" id="CAXKWB010006396">
    <property type="protein sequence ID" value="CAL4082626.1"/>
    <property type="molecule type" value="Genomic_DNA"/>
</dbReference>
<keyword evidence="2" id="KW-0472">Membrane</keyword>
<protein>
    <submittedName>
        <fullName evidence="3">Uncharacterized protein</fullName>
    </submittedName>
</protein>
<sequence>AAIAMTVNHLQDSIVATLLLQTASETCLLLVTKKDINIDGDCLHDQDELSSLTVEEEQEFLTVLVEQREGSVRVYLPAAPTHAILLNLADLSGGVHAQVSGVGPLNAAFDCLSGCLEVGNGTWVHSNGTLRLFVDPNVSDRMEGTMRILYGIDDREWKREKEFELSYDQYLTDFGDSKGLVIQPTFGSRIWGGYYLGVNKTLTKHRSGNIGAVPTKDLYVQFNNMNNFRWSLGCMLLNNVPMVEEFLSSSAIISQSNSNPEIPSNDKNRNEDEYSETSIIFSHDAREEENDSIIKEDKSEEIPQDENTKVKSFENYSDEVTLLEDNILESVESSLGDDEAEQTRSPISKVKKKSKVNYQDAESDFINENVIDDIKTLFGDNDSEENNTDITASNDTMVLTPLLINKDNTNIVDNSTIINMYNITDDNEPEQVSTLSTGFLFKIVIITGIVVLSGCLILICFIHGCKKKDGPSNKYQVSAQSSLKPPGDVIISTAADPPSYCVENPAYLPDN</sequence>
<feature type="non-terminal residue" evidence="3">
    <location>
        <position position="1"/>
    </location>
</feature>
<feature type="region of interest" description="Disordered" evidence="1">
    <location>
        <begin position="255"/>
        <end position="289"/>
    </location>
</feature>
<evidence type="ECO:0000313" key="4">
    <source>
        <dbReference type="Proteomes" id="UP001497623"/>
    </source>
</evidence>
<gene>
    <name evidence="3" type="ORF">MNOR_LOCUS11951</name>
</gene>
<dbReference type="AlphaFoldDB" id="A0AAV2QHV5"/>
<keyword evidence="2" id="KW-0812">Transmembrane</keyword>
<reference evidence="3 4" key="1">
    <citation type="submission" date="2024-05" db="EMBL/GenBank/DDBJ databases">
        <authorList>
            <person name="Wallberg A."/>
        </authorList>
    </citation>
    <scope>NUCLEOTIDE SEQUENCE [LARGE SCALE GENOMIC DNA]</scope>
</reference>
<name>A0AAV2QHV5_MEGNR</name>
<dbReference type="Proteomes" id="UP001497623">
    <property type="component" value="Unassembled WGS sequence"/>
</dbReference>
<comment type="caution">
    <text evidence="3">The sequence shown here is derived from an EMBL/GenBank/DDBJ whole genome shotgun (WGS) entry which is preliminary data.</text>
</comment>